<feature type="domain" description="Methyltransferase FkbM" evidence="1">
    <location>
        <begin position="102"/>
        <end position="237"/>
    </location>
</feature>
<reference evidence="2 3" key="1">
    <citation type="submission" date="2019-03" db="EMBL/GenBank/DDBJ databases">
        <title>Genomic Encyclopedia of Type Strains, Phase IV (KMG-V): Genome sequencing to study the core and pangenomes of soil and plant-associated prokaryotes.</title>
        <authorList>
            <person name="Whitman W."/>
        </authorList>
    </citation>
    <scope>NUCLEOTIDE SEQUENCE [LARGE SCALE GENOMIC DNA]</scope>
    <source>
        <strain evidence="2 3">FB403</strain>
    </source>
</reference>
<evidence type="ECO:0000313" key="3">
    <source>
        <dbReference type="Proteomes" id="UP000295021"/>
    </source>
</evidence>
<evidence type="ECO:0000259" key="1">
    <source>
        <dbReference type="Pfam" id="PF05050"/>
    </source>
</evidence>
<dbReference type="GO" id="GO:0032259">
    <property type="term" value="P:methylation"/>
    <property type="evidence" value="ECO:0007669"/>
    <property type="project" value="UniProtKB-KW"/>
</dbReference>
<dbReference type="InterPro" id="IPR052514">
    <property type="entry name" value="SAM-dependent_MTase"/>
</dbReference>
<proteinExistence type="predicted"/>
<dbReference type="Pfam" id="PF05050">
    <property type="entry name" value="Methyltransf_21"/>
    <property type="match status" value="1"/>
</dbReference>
<protein>
    <submittedName>
        <fullName evidence="2">FkbM family methyltransferase</fullName>
    </submittedName>
</protein>
<dbReference type="EMBL" id="SMBI01000038">
    <property type="protein sequence ID" value="TCU11258.1"/>
    <property type="molecule type" value="Genomic_DNA"/>
</dbReference>
<dbReference type="Proteomes" id="UP000295021">
    <property type="component" value="Unassembled WGS sequence"/>
</dbReference>
<keyword evidence="2" id="KW-0808">Transferase</keyword>
<dbReference type="SUPFAM" id="SSF53335">
    <property type="entry name" value="S-adenosyl-L-methionine-dependent methyltransferases"/>
    <property type="match status" value="1"/>
</dbReference>
<keyword evidence="2" id="KW-0489">Methyltransferase</keyword>
<name>A0AAX2QB58_9HYPH</name>
<dbReference type="PANTHER" id="PTHR34203:SF15">
    <property type="entry name" value="SLL1173 PROTEIN"/>
    <property type="match status" value="1"/>
</dbReference>
<dbReference type="PANTHER" id="PTHR34203">
    <property type="entry name" value="METHYLTRANSFERASE, FKBM FAMILY PROTEIN"/>
    <property type="match status" value="1"/>
</dbReference>
<dbReference type="GO" id="GO:0008168">
    <property type="term" value="F:methyltransferase activity"/>
    <property type="evidence" value="ECO:0007669"/>
    <property type="project" value="UniProtKB-KW"/>
</dbReference>
<dbReference type="NCBIfam" id="TIGR01444">
    <property type="entry name" value="fkbM_fam"/>
    <property type="match status" value="1"/>
</dbReference>
<organism evidence="2 3">
    <name type="scientific">Rhizobium laguerreae</name>
    <dbReference type="NCBI Taxonomy" id="1076926"/>
    <lineage>
        <taxon>Bacteria</taxon>
        <taxon>Pseudomonadati</taxon>
        <taxon>Pseudomonadota</taxon>
        <taxon>Alphaproteobacteria</taxon>
        <taxon>Hyphomicrobiales</taxon>
        <taxon>Rhizobiaceae</taxon>
        <taxon>Rhizobium/Agrobacterium group</taxon>
        <taxon>Rhizobium</taxon>
    </lineage>
</organism>
<dbReference type="InterPro" id="IPR006342">
    <property type="entry name" value="FkbM_mtfrase"/>
</dbReference>
<gene>
    <name evidence="2" type="ORF">EV131_13814</name>
</gene>
<dbReference type="Gene3D" id="3.40.50.150">
    <property type="entry name" value="Vaccinia Virus protein VP39"/>
    <property type="match status" value="1"/>
</dbReference>
<comment type="caution">
    <text evidence="2">The sequence shown here is derived from an EMBL/GenBank/DDBJ whole genome shotgun (WGS) entry which is preliminary data.</text>
</comment>
<sequence length="271" mass="30423">MRHRKECHYNENLPNVAMMSRFRKLLETLRWLTPLAGDRIAAARILIRRKRDPFRLLQVKYDGKPLFFRGIDSNAIVEVLHEGEYKFLDPDLRSTYAPCVLDVGAHIGTFAAWALSVNPQAHILSVEADIHTFAVATKNAGSRSANWRVVNFAASGTNGQRLRFSTAGPSMSHRVSSEGDLEVETINLQTLMDTVSKRADIDILKIDIEGSEEDFLCATPELLASVKCLVIELHPGICDTERVRKAISSHFKTVTEVLGRRSDKPLLLCRK</sequence>
<evidence type="ECO:0000313" key="2">
    <source>
        <dbReference type="EMBL" id="TCU11258.1"/>
    </source>
</evidence>
<accession>A0AAX2QB58</accession>
<dbReference type="RefSeq" id="WP_165940369.1">
    <property type="nucleotide sequence ID" value="NZ_SMBI01000038.1"/>
</dbReference>
<dbReference type="AlphaFoldDB" id="A0AAX2QB58"/>
<dbReference type="InterPro" id="IPR029063">
    <property type="entry name" value="SAM-dependent_MTases_sf"/>
</dbReference>